<dbReference type="RefSeq" id="WP_003460506.1">
    <property type="nucleotide sequence ID" value="NC_008261.1"/>
</dbReference>
<dbReference type="KEGG" id="cpf:CPF_0594"/>
<dbReference type="EMBL" id="CP000246">
    <property type="protein sequence ID" value="ABG82934.1"/>
    <property type="molecule type" value="Genomic_DNA"/>
</dbReference>
<dbReference type="Pfam" id="PF08282">
    <property type="entry name" value="Hydrolase_3"/>
    <property type="match status" value="1"/>
</dbReference>
<dbReference type="GeneID" id="93003062"/>
<evidence type="ECO:0000313" key="1">
    <source>
        <dbReference type="EMBL" id="ABG82934.1"/>
    </source>
</evidence>
<reference evidence="1 2" key="1">
    <citation type="journal article" date="2006" name="Genome Res.">
        <title>Skewed genomic variability in strains of the toxigenic bacterial pathogen, Clostridium perfringens.</title>
        <authorList>
            <person name="Myers G.S."/>
            <person name="Rasko D.A."/>
            <person name="Cheung J.K."/>
            <person name="Ravel J."/>
            <person name="Seshadri R."/>
            <person name="Deboy R.T."/>
            <person name="Ren Q."/>
            <person name="Varga J."/>
            <person name="Awad M.M."/>
            <person name="Brinkac L.M."/>
            <person name="Daugherty S.C."/>
            <person name="Haft D.H."/>
            <person name="Dodson R.J."/>
            <person name="Madupu R."/>
            <person name="Nelson W.C."/>
            <person name="Rosovitz M.J."/>
            <person name="Sullivan S.A."/>
            <person name="Khouri H."/>
            <person name="Dimitrov G.I."/>
            <person name="Watkins K.L."/>
            <person name="Mulligan S."/>
            <person name="Benton J."/>
            <person name="Radune D."/>
            <person name="Fisher D.J."/>
            <person name="Atkins H.S."/>
            <person name="Hiscox T."/>
            <person name="Jost B.H."/>
            <person name="Billington S.J."/>
            <person name="Songer J.G."/>
            <person name="McClane B.A."/>
            <person name="Titball R.W."/>
            <person name="Rood J.I."/>
            <person name="Melville S.B."/>
            <person name="Paulsen I.T."/>
        </authorList>
    </citation>
    <scope>NUCLEOTIDE SEQUENCE [LARGE SCALE GENOMIC DNA]</scope>
    <source>
        <strain evidence="2">ATCC 13124 / DSM 756 / JCM 1290 / NCIMB 6125 / NCTC 8237 / S 107 / Type A</strain>
    </source>
</reference>
<dbReference type="NCBIfam" id="NF007806">
    <property type="entry name" value="PRK10513.1"/>
    <property type="match status" value="1"/>
</dbReference>
<keyword evidence="1" id="KW-0378">Hydrolase</keyword>
<protein>
    <submittedName>
        <fullName evidence="1">HAD-superfamily hydrolase, subfamily IIB</fullName>
    </submittedName>
</protein>
<dbReference type="PROSITE" id="PS01229">
    <property type="entry name" value="COF_2"/>
    <property type="match status" value="1"/>
</dbReference>
<dbReference type="SFLD" id="SFLDG01144">
    <property type="entry name" value="C2.B.4:_PGP_Like"/>
    <property type="match status" value="1"/>
</dbReference>
<dbReference type="HOGENOM" id="CLU_044146_0_1_9"/>
<dbReference type="GO" id="GO:0000287">
    <property type="term" value="F:magnesium ion binding"/>
    <property type="evidence" value="ECO:0007669"/>
    <property type="project" value="TreeGrafter"/>
</dbReference>
<dbReference type="InterPro" id="IPR023214">
    <property type="entry name" value="HAD_sf"/>
</dbReference>
<dbReference type="Gene3D" id="3.40.50.1000">
    <property type="entry name" value="HAD superfamily/HAD-like"/>
    <property type="match status" value="1"/>
</dbReference>
<dbReference type="SFLD" id="SFLDG01140">
    <property type="entry name" value="C2.B:_Phosphomannomutase_and_P"/>
    <property type="match status" value="1"/>
</dbReference>
<proteinExistence type="predicted"/>
<dbReference type="PANTHER" id="PTHR10000">
    <property type="entry name" value="PHOSPHOSERINE PHOSPHATASE"/>
    <property type="match status" value="1"/>
</dbReference>
<sequence>MYKLVAIDMDGTLLKEDKTVSEKTKEAIKKAREKNVKVVLATGRPVDGVKRYLEELDLCHDDEYVLTFNGAIVKEVGPDRVICRDTLKGSDLKYLYEISKNVGVNIHAFSNFGCVTPKMNKYTELEGRINGIEVCEADYNDIKEDEEIIKIMMIDEPEVLEEGIKKLPEEVYEKYTVVRSAPYFLEFLSKTCNKGEGVKSLAESLGIKREEVIAIGDAGNDLHMIEYAGLGVAMGNAFEEVKEKADFITKSNEEDGVAFVFEKFVL</sequence>
<dbReference type="InterPro" id="IPR006379">
    <property type="entry name" value="HAD-SF_hydro_IIB"/>
</dbReference>
<dbReference type="PaxDb" id="195103-CPF_0594"/>
<dbReference type="NCBIfam" id="TIGR01484">
    <property type="entry name" value="HAD-SF-IIB"/>
    <property type="match status" value="1"/>
</dbReference>
<name>A0A0H2YQ48_CLOP1</name>
<dbReference type="PANTHER" id="PTHR10000:SF8">
    <property type="entry name" value="HAD SUPERFAMILY HYDROLASE-LIKE, TYPE 3"/>
    <property type="match status" value="1"/>
</dbReference>
<dbReference type="Proteomes" id="UP000001823">
    <property type="component" value="Chromosome"/>
</dbReference>
<dbReference type="eggNOG" id="COG0561">
    <property type="taxonomic scope" value="Bacteria"/>
</dbReference>
<dbReference type="NCBIfam" id="TIGR00099">
    <property type="entry name" value="Cof-subfamily"/>
    <property type="match status" value="1"/>
</dbReference>
<dbReference type="CDD" id="cd07516">
    <property type="entry name" value="HAD_Pase"/>
    <property type="match status" value="1"/>
</dbReference>
<keyword evidence="2" id="KW-1185">Reference proteome</keyword>
<dbReference type="SUPFAM" id="SSF56784">
    <property type="entry name" value="HAD-like"/>
    <property type="match status" value="1"/>
</dbReference>
<organism evidence="1 2">
    <name type="scientific">Clostridium perfringens (strain ATCC 13124 / DSM 756 / JCM 1290 / NCIMB 6125 / NCTC 8237 / Type A)</name>
    <dbReference type="NCBI Taxonomy" id="195103"/>
    <lineage>
        <taxon>Bacteria</taxon>
        <taxon>Bacillati</taxon>
        <taxon>Bacillota</taxon>
        <taxon>Clostridia</taxon>
        <taxon>Eubacteriales</taxon>
        <taxon>Clostridiaceae</taxon>
        <taxon>Clostridium</taxon>
    </lineage>
</organism>
<dbReference type="Gene3D" id="3.30.1240.10">
    <property type="match status" value="1"/>
</dbReference>
<dbReference type="InterPro" id="IPR000150">
    <property type="entry name" value="Cof"/>
</dbReference>
<dbReference type="GO" id="GO:0005829">
    <property type="term" value="C:cytosol"/>
    <property type="evidence" value="ECO:0007669"/>
    <property type="project" value="TreeGrafter"/>
</dbReference>
<dbReference type="InterPro" id="IPR036412">
    <property type="entry name" value="HAD-like_sf"/>
</dbReference>
<accession>A0A0H2YQ48</accession>
<dbReference type="SFLD" id="SFLDS00003">
    <property type="entry name" value="Haloacid_Dehalogenase"/>
    <property type="match status" value="1"/>
</dbReference>
<dbReference type="STRING" id="195103.CPF_0594"/>
<gene>
    <name evidence="1" type="ordered locus">CPF_0594</name>
</gene>
<dbReference type="AlphaFoldDB" id="A0A0H2YQ48"/>
<dbReference type="GO" id="GO:0016791">
    <property type="term" value="F:phosphatase activity"/>
    <property type="evidence" value="ECO:0007669"/>
    <property type="project" value="TreeGrafter"/>
</dbReference>
<evidence type="ECO:0000313" key="2">
    <source>
        <dbReference type="Proteomes" id="UP000001823"/>
    </source>
</evidence>